<proteinExistence type="predicted"/>
<dbReference type="EMBL" id="CAADFO010000103">
    <property type="protein sequence ID" value="VFK32133.1"/>
    <property type="molecule type" value="Genomic_DNA"/>
</dbReference>
<dbReference type="EMBL" id="CAADFQ010000099">
    <property type="protein sequence ID" value="VFK35087.1"/>
    <property type="molecule type" value="Genomic_DNA"/>
</dbReference>
<accession>A0A450Y0L7</accession>
<sequence>MGLINVDLYSRQLLGVLTIVAAFITLVSFSGIIGTASNNRLRYSAYWDAQPNGSHNVTWSLP</sequence>
<keyword evidence="1" id="KW-0812">Transmembrane</keyword>
<organism evidence="3">
    <name type="scientific">Candidatus Kentrum sp. MB</name>
    <dbReference type="NCBI Taxonomy" id="2138164"/>
    <lineage>
        <taxon>Bacteria</taxon>
        <taxon>Pseudomonadati</taxon>
        <taxon>Pseudomonadota</taxon>
        <taxon>Gammaproteobacteria</taxon>
        <taxon>Candidatus Kentrum</taxon>
    </lineage>
</organism>
<evidence type="ECO:0000313" key="4">
    <source>
        <dbReference type="EMBL" id="VFK76218.1"/>
    </source>
</evidence>
<evidence type="ECO:0000313" key="3">
    <source>
        <dbReference type="EMBL" id="VFK35087.1"/>
    </source>
</evidence>
<keyword evidence="1" id="KW-0472">Membrane</keyword>
<evidence type="ECO:0000256" key="1">
    <source>
        <dbReference type="SAM" id="Phobius"/>
    </source>
</evidence>
<name>A0A450Y0L7_9GAMM</name>
<gene>
    <name evidence="2" type="ORF">BECKMB1821G_GA0114241_11037</name>
    <name evidence="4" type="ORF">BECKMB1821H_GA0114242_104622</name>
    <name evidence="3" type="ORF">BECKMB1821I_GA0114274_10997</name>
</gene>
<evidence type="ECO:0000313" key="2">
    <source>
        <dbReference type="EMBL" id="VFK32133.1"/>
    </source>
</evidence>
<feature type="transmembrane region" description="Helical" evidence="1">
    <location>
        <begin position="12"/>
        <end position="33"/>
    </location>
</feature>
<protein>
    <submittedName>
        <fullName evidence="3">Uncharacterized protein</fullName>
    </submittedName>
</protein>
<reference evidence="3" key="1">
    <citation type="submission" date="2019-02" db="EMBL/GenBank/DDBJ databases">
        <authorList>
            <person name="Gruber-Vodicka R. H."/>
            <person name="Seah K. B. B."/>
        </authorList>
    </citation>
    <scope>NUCLEOTIDE SEQUENCE</scope>
    <source>
        <strain evidence="2">BECK_BZ197</strain>
        <strain evidence="4">BECK_BZ198</strain>
        <strain evidence="3">BECK_BZ199</strain>
    </source>
</reference>
<dbReference type="AlphaFoldDB" id="A0A450Y0L7"/>
<dbReference type="EMBL" id="CAADGH010000046">
    <property type="protein sequence ID" value="VFK76218.1"/>
    <property type="molecule type" value="Genomic_DNA"/>
</dbReference>
<keyword evidence="1" id="KW-1133">Transmembrane helix</keyword>